<keyword evidence="3" id="KW-1185">Reference proteome</keyword>
<evidence type="ECO:0000313" key="3">
    <source>
        <dbReference type="Proteomes" id="UP000576260"/>
    </source>
</evidence>
<dbReference type="Proteomes" id="UP000576260">
    <property type="component" value="Chromosome"/>
</dbReference>
<dbReference type="EMBL" id="CP061280">
    <property type="protein sequence ID" value="QNS15446.1"/>
    <property type="molecule type" value="Genomic_DNA"/>
</dbReference>
<evidence type="ECO:0000313" key="2">
    <source>
        <dbReference type="EMBL" id="QNS15446.1"/>
    </source>
</evidence>
<dbReference type="SUPFAM" id="SSF81901">
    <property type="entry name" value="HCP-like"/>
    <property type="match status" value="1"/>
</dbReference>
<organism evidence="2 3">
    <name type="scientific">Mannheimia bovis</name>
    <dbReference type="NCBI Taxonomy" id="2770636"/>
    <lineage>
        <taxon>Bacteria</taxon>
        <taxon>Pseudomonadati</taxon>
        <taxon>Pseudomonadota</taxon>
        <taxon>Gammaproteobacteria</taxon>
        <taxon>Pasteurellales</taxon>
        <taxon>Pasteurellaceae</taxon>
        <taxon>Mannheimia</taxon>
    </lineage>
</organism>
<keyword evidence="1" id="KW-0732">Signal</keyword>
<dbReference type="RefSeq" id="WP_188157020.1">
    <property type="nucleotide sequence ID" value="NZ_CP061280.1"/>
</dbReference>
<feature type="signal peptide" evidence="1">
    <location>
        <begin position="1"/>
        <end position="25"/>
    </location>
</feature>
<dbReference type="AlphaFoldDB" id="A0A7H1C391"/>
<protein>
    <recommendedName>
        <fullName evidence="4">Sel1 repeat family protein</fullName>
    </recommendedName>
</protein>
<dbReference type="KEGG" id="mbos:ICJ55_01410"/>
<accession>A0A7H1C391</accession>
<name>A0A7H1C391_9PAST</name>
<evidence type="ECO:0000256" key="1">
    <source>
        <dbReference type="SAM" id="SignalP"/>
    </source>
</evidence>
<feature type="chain" id="PRO_5029008912" description="Sel1 repeat family protein" evidence="1">
    <location>
        <begin position="26"/>
        <end position="148"/>
    </location>
</feature>
<sequence>MYKQFLKSILLTTVATFSLSTVVNAKPIPKNVTYNQIYDGIEAKAYKFDDLVAAVKKEQPNVLGFWAYLFYEGKKFDEAHTHAQKAIVKNDALGKFIVGNLYLDGYKHNSSREGSKLITQACVDGKLGQKFSKVTWIVKMCDTALGKD</sequence>
<gene>
    <name evidence="2" type="ORF">ICJ55_01410</name>
</gene>
<reference evidence="2 3" key="1">
    <citation type="submission" date="2020-09" db="EMBL/GenBank/DDBJ databases">
        <title>Mannheimia bovis sp.nov., isolated from a cow.</title>
        <authorList>
            <person name="Li F."/>
        </authorList>
    </citation>
    <scope>NUCLEOTIDE SEQUENCE [LARGE SCALE GENOMIC DNA]</scope>
    <source>
        <strain evidence="2 3">ZY190616</strain>
    </source>
</reference>
<proteinExistence type="predicted"/>
<evidence type="ECO:0008006" key="4">
    <source>
        <dbReference type="Google" id="ProtNLM"/>
    </source>
</evidence>